<dbReference type="Pfam" id="PF11751">
    <property type="entry name" value="PorP_SprF"/>
    <property type="match status" value="1"/>
</dbReference>
<accession>A0A401XI89</accession>
<keyword evidence="3" id="KW-1185">Reference proteome</keyword>
<dbReference type="EMBL" id="BHZE01000002">
    <property type="protein sequence ID" value="GCD76730.1"/>
    <property type="molecule type" value="Genomic_DNA"/>
</dbReference>
<gene>
    <name evidence="2" type="ORF">JCM31826_02120</name>
</gene>
<evidence type="ECO:0000313" key="3">
    <source>
        <dbReference type="Proteomes" id="UP000286715"/>
    </source>
</evidence>
<reference evidence="2 3" key="1">
    <citation type="submission" date="2018-11" db="EMBL/GenBank/DDBJ databases">
        <title>Schleiferia aggregans sp. nov., a moderately thermophilic heterotrophic bacterium isolated from microbial mats at a terrestrial hot spring.</title>
        <authorList>
            <person name="Iino T."/>
            <person name="Ohkuma M."/>
            <person name="Haruta S."/>
        </authorList>
    </citation>
    <scope>NUCLEOTIDE SEQUENCE [LARGE SCALE GENOMIC DNA]</scope>
    <source>
        <strain evidence="2 3">LA</strain>
    </source>
</reference>
<dbReference type="AlphaFoldDB" id="A0A401XI89"/>
<name>A0A401XI89_9FLAO</name>
<feature type="chain" id="PRO_5019462574" evidence="1">
    <location>
        <begin position="20"/>
        <end position="315"/>
    </location>
</feature>
<protein>
    <submittedName>
        <fullName evidence="2">Membrane protein</fullName>
    </submittedName>
</protein>
<comment type="caution">
    <text evidence="2">The sequence shown here is derived from an EMBL/GenBank/DDBJ whole genome shotgun (WGS) entry which is preliminary data.</text>
</comment>
<dbReference type="InterPro" id="IPR019861">
    <property type="entry name" value="PorP/SprF_Bacteroidetes"/>
</dbReference>
<proteinExistence type="predicted"/>
<organism evidence="2 3">
    <name type="scientific">Thermaurantimonas aggregans</name>
    <dbReference type="NCBI Taxonomy" id="2173829"/>
    <lineage>
        <taxon>Bacteria</taxon>
        <taxon>Pseudomonadati</taxon>
        <taxon>Bacteroidota</taxon>
        <taxon>Flavobacteriia</taxon>
        <taxon>Flavobacteriales</taxon>
        <taxon>Schleiferiaceae</taxon>
        <taxon>Thermaurantimonas</taxon>
    </lineage>
</organism>
<sequence length="315" mass="35072">MKKFSVLFFVFFLTKITFAQQEIQFTQFMFNRTFYNPAHTGMSPAICATVFNRSQWVGFDGAPVTLSGVIESPINFLHGGLGLRLYRDQIGFFDDINFGLSYSYHIERAEGRLGIGVRIDLINKSIGNADWITPSGNLWVSDGSIGAPASSGLSPDFAFGVHYEGTKFSAGIASTRLLEAETDLQNGTGGVVKFRGRRTLLGNFGYNFPLEGTNWVLVPGTFIKYDFTKLQADLNVMAYYNEKFWGGLSYRFVDALALIAGAQVLPSLAVGYSYDLTTSSIRRVSSGSHEIFLRYCFKITIPPREIGSYRNVRFL</sequence>
<keyword evidence="1" id="KW-0732">Signal</keyword>
<dbReference type="OrthoDB" id="1114455at2"/>
<evidence type="ECO:0000313" key="2">
    <source>
        <dbReference type="EMBL" id="GCD76730.1"/>
    </source>
</evidence>
<feature type="signal peptide" evidence="1">
    <location>
        <begin position="1"/>
        <end position="19"/>
    </location>
</feature>
<dbReference type="NCBIfam" id="TIGR03519">
    <property type="entry name" value="T9SS_PorP_fam"/>
    <property type="match status" value="1"/>
</dbReference>
<evidence type="ECO:0000256" key="1">
    <source>
        <dbReference type="SAM" id="SignalP"/>
    </source>
</evidence>
<dbReference type="RefSeq" id="WP_124396809.1">
    <property type="nucleotide sequence ID" value="NZ_BHZE01000002.1"/>
</dbReference>
<dbReference type="Proteomes" id="UP000286715">
    <property type="component" value="Unassembled WGS sequence"/>
</dbReference>